<keyword evidence="2" id="KW-0378">Hydrolase</keyword>
<evidence type="ECO:0000313" key="6">
    <source>
        <dbReference type="Proteomes" id="UP000005384"/>
    </source>
</evidence>
<dbReference type="PATRIC" id="fig|742737.3.peg.648"/>
<evidence type="ECO:0000313" key="5">
    <source>
        <dbReference type="EMBL" id="EHI61286.1"/>
    </source>
</evidence>
<dbReference type="PRINTS" id="PR00131">
    <property type="entry name" value="GLHYDRLASE1"/>
</dbReference>
<dbReference type="AlphaFoldDB" id="G5IAX1"/>
<dbReference type="GO" id="GO:0008422">
    <property type="term" value="F:beta-glucosidase activity"/>
    <property type="evidence" value="ECO:0007669"/>
    <property type="project" value="TreeGrafter"/>
</dbReference>
<dbReference type="RefSeq" id="WP_006778633.1">
    <property type="nucleotide sequence ID" value="NZ_CP040506.1"/>
</dbReference>
<dbReference type="GO" id="GO:0005829">
    <property type="term" value="C:cytosol"/>
    <property type="evidence" value="ECO:0007669"/>
    <property type="project" value="TreeGrafter"/>
</dbReference>
<dbReference type="PANTHER" id="PTHR10353:SF85">
    <property type="entry name" value="ARYL-PHOSPHO-BETA-D-GLUCOSIDASE BGLA"/>
    <property type="match status" value="1"/>
</dbReference>
<dbReference type="EMBL" id="ADLN01000005">
    <property type="protein sequence ID" value="EHI61286.1"/>
    <property type="molecule type" value="Genomic_DNA"/>
</dbReference>
<accession>G5IAX1</accession>
<evidence type="ECO:0000256" key="1">
    <source>
        <dbReference type="ARBA" id="ARBA00010838"/>
    </source>
</evidence>
<dbReference type="SUPFAM" id="SSF51445">
    <property type="entry name" value="(Trans)glycosidases"/>
    <property type="match status" value="1"/>
</dbReference>
<dbReference type="Pfam" id="PF00232">
    <property type="entry name" value="Glyco_hydro_1"/>
    <property type="match status" value="1"/>
</dbReference>
<reference evidence="5 6" key="1">
    <citation type="submission" date="2011-08" db="EMBL/GenBank/DDBJ databases">
        <title>The Genome Sequence of Clostridium hathewayi WAL-18680.</title>
        <authorList>
            <consortium name="The Broad Institute Genome Sequencing Platform"/>
            <person name="Earl A."/>
            <person name="Ward D."/>
            <person name="Feldgarden M."/>
            <person name="Gevers D."/>
            <person name="Finegold S.M."/>
            <person name="Summanen P.H."/>
            <person name="Molitoris D.R."/>
            <person name="Song M."/>
            <person name="Daigneault M."/>
            <person name="Allen-Vercoe E."/>
            <person name="Young S.K."/>
            <person name="Zeng Q."/>
            <person name="Gargeya S."/>
            <person name="Fitzgerald M."/>
            <person name="Haas B."/>
            <person name="Abouelleil A."/>
            <person name="Alvarado L."/>
            <person name="Arachchi H.M."/>
            <person name="Berlin A."/>
            <person name="Brown A."/>
            <person name="Chapman S.B."/>
            <person name="Chen Z."/>
            <person name="Dunbar C."/>
            <person name="Freedman E."/>
            <person name="Gearin G."/>
            <person name="Gellesch M."/>
            <person name="Goldberg J."/>
            <person name="Griggs A."/>
            <person name="Gujja S."/>
            <person name="Heiman D."/>
            <person name="Howarth C."/>
            <person name="Larson L."/>
            <person name="Lui A."/>
            <person name="MacDonald P.J.P."/>
            <person name="Montmayeur A."/>
            <person name="Murphy C."/>
            <person name="Neiman D."/>
            <person name="Pearson M."/>
            <person name="Priest M."/>
            <person name="Roberts A."/>
            <person name="Saif S."/>
            <person name="Shea T."/>
            <person name="Shenoy N."/>
            <person name="Sisk P."/>
            <person name="Stolte C."/>
            <person name="Sykes S."/>
            <person name="Wortman J."/>
            <person name="Nusbaum C."/>
            <person name="Birren B."/>
        </authorList>
    </citation>
    <scope>NUCLEOTIDE SEQUENCE [LARGE SCALE GENOMIC DNA]</scope>
    <source>
        <strain evidence="5 6">WAL-18680</strain>
    </source>
</reference>
<dbReference type="Proteomes" id="UP000005384">
    <property type="component" value="Unassembled WGS sequence"/>
</dbReference>
<protein>
    <recommendedName>
        <fullName evidence="7">6-phospho-beta-glucosidase</fullName>
    </recommendedName>
</protein>
<dbReference type="FunFam" id="3.20.20.80:FF:000004">
    <property type="entry name" value="Beta-glucosidase 6-phospho-beta-glucosidase"/>
    <property type="match status" value="1"/>
</dbReference>
<evidence type="ECO:0000256" key="2">
    <source>
        <dbReference type="ARBA" id="ARBA00022801"/>
    </source>
</evidence>
<dbReference type="HOGENOM" id="CLU_001859_0_2_9"/>
<comment type="caution">
    <text evidence="5">The sequence shown here is derived from an EMBL/GenBank/DDBJ whole genome shotgun (WGS) entry which is preliminary data.</text>
</comment>
<dbReference type="PANTHER" id="PTHR10353">
    <property type="entry name" value="GLYCOSYL HYDROLASE"/>
    <property type="match status" value="1"/>
</dbReference>
<keyword evidence="6" id="KW-1185">Reference proteome</keyword>
<evidence type="ECO:0008006" key="7">
    <source>
        <dbReference type="Google" id="ProtNLM"/>
    </source>
</evidence>
<gene>
    <name evidence="5" type="ORF">HMPREF9473_00648</name>
</gene>
<keyword evidence="3" id="KW-0326">Glycosidase</keyword>
<organism evidence="5 6">
    <name type="scientific">Hungatella hathewayi WAL-18680</name>
    <dbReference type="NCBI Taxonomy" id="742737"/>
    <lineage>
        <taxon>Bacteria</taxon>
        <taxon>Bacillati</taxon>
        <taxon>Bacillota</taxon>
        <taxon>Clostridia</taxon>
        <taxon>Lachnospirales</taxon>
        <taxon>Lachnospiraceae</taxon>
        <taxon>Hungatella</taxon>
    </lineage>
</organism>
<dbReference type="InterPro" id="IPR001360">
    <property type="entry name" value="Glyco_hydro_1"/>
</dbReference>
<dbReference type="NCBIfam" id="NF007154">
    <property type="entry name" value="PRK09589.1"/>
    <property type="match status" value="1"/>
</dbReference>
<dbReference type="GO" id="GO:0016052">
    <property type="term" value="P:carbohydrate catabolic process"/>
    <property type="evidence" value="ECO:0007669"/>
    <property type="project" value="TreeGrafter"/>
</dbReference>
<dbReference type="InterPro" id="IPR033132">
    <property type="entry name" value="GH_1_N_CS"/>
</dbReference>
<evidence type="ECO:0000256" key="3">
    <source>
        <dbReference type="ARBA" id="ARBA00023295"/>
    </source>
</evidence>
<dbReference type="Gene3D" id="3.20.20.80">
    <property type="entry name" value="Glycosidases"/>
    <property type="match status" value="1"/>
</dbReference>
<evidence type="ECO:0000256" key="4">
    <source>
        <dbReference type="RuleBase" id="RU003690"/>
    </source>
</evidence>
<dbReference type="PROSITE" id="PS00653">
    <property type="entry name" value="GLYCOSYL_HYDROL_F1_2"/>
    <property type="match status" value="1"/>
</dbReference>
<dbReference type="InterPro" id="IPR017853">
    <property type="entry name" value="GH"/>
</dbReference>
<dbReference type="OrthoDB" id="2339329at2"/>
<name>G5IAX1_9FIRM</name>
<comment type="similarity">
    <text evidence="1 4">Belongs to the glycosyl hydrolase 1 family.</text>
</comment>
<proteinExistence type="inferred from homology"/>
<sequence length="477" mass="54862">MGRLPENFLWGGALSAHQCEGAYDVDGKGLSVSDVLTGARHNEDRIIHEEVMPGYYYPSHKAIDFYHTYKEDMKLFAEMGFRCLRVSISWTRIFPNGDEIEPNQKGLEFYDSLFEEMLKYGIEPVVTILHNDMPLHLVKEYGGWTNRKLIELFERYCVAIFTRYKDKVKYWMTFNEINNMLKYEFQLLPYLSGGVVLDEHLEDETVIYQTMHYQLIASARAVILGHAINPDFKIGCMAGFIMNYPETCNPEDSIESNKTYKKLYFCTDVQCRGNYPGYALAEMRKRGIVLEMEDGDLETLKQGTVDYVGFSYYMSETVSSNPNAEANEAAKKIIKGVKNPYLKASEWGWTIDPVGLRLAMDKLYSRYQLPLFIVECGLGAVDKVEDGAIHDDYRIDYFRAHIEEMEKSVDEDGVELMGFTPWGPIDIVSASTGEMKKRYGFIYVDLDDEGNGTGKRMKKDSFDWYKKVISSNGEDLR</sequence>